<sequence>MVDQHPMPDGVYISYKEVTSPHPNHADPTLEVVAPSLLEPLPPTFQATTIVNNSWSRPPSQEKFEPQNIKILGLSVRTFWSLIAIFVVLLAGGIGGGLGALAAQRSREASSSSSSTPTTPTPTEPLPAGASPAPKDNCPSIHGTAYVPKGADGLGIPIDLYAPEQAFTRLCATDFATGPQGGNPGIHDIVKLYMPTLEDCIAACAMYNARYQYKVDKGVEVAGGMCMSVTIVKKAGGYCYLKNGTANNFIKAGENPDETSSASILKY</sequence>
<name>A0AAV9GCR6_9PEZI</name>
<reference evidence="3" key="2">
    <citation type="submission" date="2023-05" db="EMBL/GenBank/DDBJ databases">
        <authorList>
            <consortium name="Lawrence Berkeley National Laboratory"/>
            <person name="Steindorff A."/>
            <person name="Hensen N."/>
            <person name="Bonometti L."/>
            <person name="Westerberg I."/>
            <person name="Brannstrom I.O."/>
            <person name="Guillou S."/>
            <person name="Cros-Aarteil S."/>
            <person name="Calhoun S."/>
            <person name="Haridas S."/>
            <person name="Kuo A."/>
            <person name="Mondo S."/>
            <person name="Pangilinan J."/>
            <person name="Riley R."/>
            <person name="Labutti K."/>
            <person name="Andreopoulos B."/>
            <person name="Lipzen A."/>
            <person name="Chen C."/>
            <person name="Yanf M."/>
            <person name="Daum C."/>
            <person name="Ng V."/>
            <person name="Clum A."/>
            <person name="Ohm R."/>
            <person name="Martin F."/>
            <person name="Silar P."/>
            <person name="Natvig D."/>
            <person name="Lalanne C."/>
            <person name="Gautier V."/>
            <person name="Ament-Velasquez S.L."/>
            <person name="Kruys A."/>
            <person name="Hutchinson M.I."/>
            <person name="Powell A.J."/>
            <person name="Barry K."/>
            <person name="Miller A.N."/>
            <person name="Grigoriev I.V."/>
            <person name="Debuchy R."/>
            <person name="Gladieux P."/>
            <person name="Thoren M.H."/>
            <person name="Johannesson H."/>
        </authorList>
    </citation>
    <scope>NUCLEOTIDE SEQUENCE</scope>
    <source>
        <strain evidence="3">PSN243</strain>
    </source>
</reference>
<evidence type="ECO:0000256" key="2">
    <source>
        <dbReference type="SAM" id="Phobius"/>
    </source>
</evidence>
<feature type="transmembrane region" description="Helical" evidence="2">
    <location>
        <begin position="79"/>
        <end position="103"/>
    </location>
</feature>
<gene>
    <name evidence="3" type="ORF">QBC34DRAFT_383409</name>
</gene>
<evidence type="ECO:0000313" key="3">
    <source>
        <dbReference type="EMBL" id="KAK4446258.1"/>
    </source>
</evidence>
<reference evidence="3" key="1">
    <citation type="journal article" date="2023" name="Mol. Phylogenet. Evol.">
        <title>Genome-scale phylogeny and comparative genomics of the fungal order Sordariales.</title>
        <authorList>
            <person name="Hensen N."/>
            <person name="Bonometti L."/>
            <person name="Westerberg I."/>
            <person name="Brannstrom I.O."/>
            <person name="Guillou S."/>
            <person name="Cros-Aarteil S."/>
            <person name="Calhoun S."/>
            <person name="Haridas S."/>
            <person name="Kuo A."/>
            <person name="Mondo S."/>
            <person name="Pangilinan J."/>
            <person name="Riley R."/>
            <person name="LaButti K."/>
            <person name="Andreopoulos B."/>
            <person name="Lipzen A."/>
            <person name="Chen C."/>
            <person name="Yan M."/>
            <person name="Daum C."/>
            <person name="Ng V."/>
            <person name="Clum A."/>
            <person name="Steindorff A."/>
            <person name="Ohm R.A."/>
            <person name="Martin F."/>
            <person name="Silar P."/>
            <person name="Natvig D.O."/>
            <person name="Lalanne C."/>
            <person name="Gautier V."/>
            <person name="Ament-Velasquez S.L."/>
            <person name="Kruys A."/>
            <person name="Hutchinson M.I."/>
            <person name="Powell A.J."/>
            <person name="Barry K."/>
            <person name="Miller A.N."/>
            <person name="Grigoriev I.V."/>
            <person name="Debuchy R."/>
            <person name="Gladieux P."/>
            <person name="Hiltunen Thoren M."/>
            <person name="Johannesson H."/>
        </authorList>
    </citation>
    <scope>NUCLEOTIDE SEQUENCE</scope>
    <source>
        <strain evidence="3">PSN243</strain>
    </source>
</reference>
<feature type="compositionally biased region" description="Low complexity" evidence="1">
    <location>
        <begin position="108"/>
        <end position="118"/>
    </location>
</feature>
<accession>A0AAV9GCR6</accession>
<evidence type="ECO:0000256" key="1">
    <source>
        <dbReference type="SAM" id="MobiDB-lite"/>
    </source>
</evidence>
<feature type="region of interest" description="Disordered" evidence="1">
    <location>
        <begin position="108"/>
        <end position="135"/>
    </location>
</feature>
<dbReference type="Proteomes" id="UP001321760">
    <property type="component" value="Unassembled WGS sequence"/>
</dbReference>
<protein>
    <recommendedName>
        <fullName evidence="5">Apple domain-containing protein</fullName>
    </recommendedName>
</protein>
<organism evidence="3 4">
    <name type="scientific">Podospora aff. communis PSN243</name>
    <dbReference type="NCBI Taxonomy" id="3040156"/>
    <lineage>
        <taxon>Eukaryota</taxon>
        <taxon>Fungi</taxon>
        <taxon>Dikarya</taxon>
        <taxon>Ascomycota</taxon>
        <taxon>Pezizomycotina</taxon>
        <taxon>Sordariomycetes</taxon>
        <taxon>Sordariomycetidae</taxon>
        <taxon>Sordariales</taxon>
        <taxon>Podosporaceae</taxon>
        <taxon>Podospora</taxon>
    </lineage>
</organism>
<dbReference type="EMBL" id="MU865958">
    <property type="protein sequence ID" value="KAK4446258.1"/>
    <property type="molecule type" value="Genomic_DNA"/>
</dbReference>
<evidence type="ECO:0008006" key="5">
    <source>
        <dbReference type="Google" id="ProtNLM"/>
    </source>
</evidence>
<evidence type="ECO:0000313" key="4">
    <source>
        <dbReference type="Proteomes" id="UP001321760"/>
    </source>
</evidence>
<keyword evidence="2" id="KW-1133">Transmembrane helix</keyword>
<keyword evidence="2" id="KW-0472">Membrane</keyword>
<dbReference type="AlphaFoldDB" id="A0AAV9GCR6"/>
<keyword evidence="4" id="KW-1185">Reference proteome</keyword>
<proteinExistence type="predicted"/>
<keyword evidence="2" id="KW-0812">Transmembrane</keyword>
<comment type="caution">
    <text evidence="3">The sequence shown here is derived from an EMBL/GenBank/DDBJ whole genome shotgun (WGS) entry which is preliminary data.</text>
</comment>